<reference evidence="2" key="1">
    <citation type="submission" date="2020-06" db="EMBL/GenBank/DDBJ databases">
        <title>Draft genomic sequecing of Geomonas sp. Red745.</title>
        <authorList>
            <person name="Itoh H."/>
            <person name="Xu Z.X."/>
            <person name="Ushijima N."/>
            <person name="Masuda Y."/>
            <person name="Shiratori Y."/>
            <person name="Senoo K."/>
        </authorList>
    </citation>
    <scope>NUCLEOTIDE SEQUENCE [LARGE SCALE GENOMIC DNA]</scope>
    <source>
        <strain evidence="2">Red745</strain>
    </source>
</reference>
<dbReference type="AlphaFoldDB" id="A0A6V8NEP3"/>
<proteinExistence type="predicted"/>
<dbReference type="RefSeq" id="WP_183362633.1">
    <property type="nucleotide sequence ID" value="NZ_BLXZ01000008.1"/>
</dbReference>
<dbReference type="InterPro" id="IPR008914">
    <property type="entry name" value="PEBP"/>
</dbReference>
<gene>
    <name evidence="1" type="ORF">GMLC_36220</name>
</gene>
<organism evidence="1 2">
    <name type="scientific">Geomonas limicola</name>
    <dbReference type="NCBI Taxonomy" id="2740186"/>
    <lineage>
        <taxon>Bacteria</taxon>
        <taxon>Pseudomonadati</taxon>
        <taxon>Thermodesulfobacteriota</taxon>
        <taxon>Desulfuromonadia</taxon>
        <taxon>Geobacterales</taxon>
        <taxon>Geobacteraceae</taxon>
        <taxon>Geomonas</taxon>
    </lineage>
</organism>
<name>A0A6V8NEP3_9BACT</name>
<accession>A0A6V8NEP3</accession>
<dbReference type="InterPro" id="IPR036610">
    <property type="entry name" value="PEBP-like_sf"/>
</dbReference>
<dbReference type="EMBL" id="BLXZ01000008">
    <property type="protein sequence ID" value="GFO70043.1"/>
    <property type="molecule type" value="Genomic_DNA"/>
</dbReference>
<evidence type="ECO:0000313" key="1">
    <source>
        <dbReference type="EMBL" id="GFO70043.1"/>
    </source>
</evidence>
<dbReference type="SUPFAM" id="SSF49777">
    <property type="entry name" value="PEBP-like"/>
    <property type="match status" value="1"/>
</dbReference>
<dbReference type="Pfam" id="PF01161">
    <property type="entry name" value="PBP"/>
    <property type="match status" value="1"/>
</dbReference>
<protein>
    <submittedName>
        <fullName evidence="1">Uncharacterized protein</fullName>
    </submittedName>
</protein>
<keyword evidence="2" id="KW-1185">Reference proteome</keyword>
<dbReference type="Gene3D" id="3.90.280.10">
    <property type="entry name" value="PEBP-like"/>
    <property type="match status" value="1"/>
</dbReference>
<sequence length="74" mass="8359">MSSRYLIVGVRDVVLLPVSRRKSRTDFGKPGYGGACHRYRFTIYALKTERLPLDREASAAMVGFYLNANKLDSC</sequence>
<evidence type="ECO:0000313" key="2">
    <source>
        <dbReference type="Proteomes" id="UP000587586"/>
    </source>
</evidence>
<comment type="caution">
    <text evidence="1">The sequence shown here is derived from an EMBL/GenBank/DDBJ whole genome shotgun (WGS) entry which is preliminary data.</text>
</comment>
<dbReference type="Proteomes" id="UP000587586">
    <property type="component" value="Unassembled WGS sequence"/>
</dbReference>